<dbReference type="Proteomes" id="UP000198765">
    <property type="component" value="Chromosome I"/>
</dbReference>
<dbReference type="EMBL" id="LT594324">
    <property type="protein sequence ID" value="SBT40885.1"/>
    <property type="molecule type" value="Genomic_DNA"/>
</dbReference>
<dbReference type="RefSeq" id="WP_091192046.1">
    <property type="nucleotide sequence ID" value="NZ_LT594324.1"/>
</dbReference>
<keyword evidence="2" id="KW-1185">Reference proteome</keyword>
<reference evidence="1 2" key="1">
    <citation type="submission" date="2016-06" db="EMBL/GenBank/DDBJ databases">
        <authorList>
            <person name="Kjaerup R.B."/>
            <person name="Dalgaard T.S."/>
            <person name="Juul-Madsen H.R."/>
        </authorList>
    </citation>
    <scope>NUCLEOTIDE SEQUENCE [LARGE SCALE GENOMIC DNA]</scope>
    <source>
        <strain evidence="1 2">DSM 45248</strain>
    </source>
</reference>
<name>A0A1A8ZAI5_9ACTN</name>
<organism evidence="1 2">
    <name type="scientific">Micromonospora narathiwatensis</name>
    <dbReference type="NCBI Taxonomy" id="299146"/>
    <lineage>
        <taxon>Bacteria</taxon>
        <taxon>Bacillati</taxon>
        <taxon>Actinomycetota</taxon>
        <taxon>Actinomycetes</taxon>
        <taxon>Micromonosporales</taxon>
        <taxon>Micromonosporaceae</taxon>
        <taxon>Micromonospora</taxon>
    </lineage>
</organism>
<protein>
    <submittedName>
        <fullName evidence="1">Uncharacterized protein</fullName>
    </submittedName>
</protein>
<dbReference type="OrthoDB" id="6400421at2"/>
<evidence type="ECO:0000313" key="2">
    <source>
        <dbReference type="Proteomes" id="UP000198765"/>
    </source>
</evidence>
<proteinExistence type="predicted"/>
<dbReference type="PATRIC" id="fig|299146.4.peg.1119"/>
<evidence type="ECO:0000313" key="1">
    <source>
        <dbReference type="EMBL" id="SBT40885.1"/>
    </source>
</evidence>
<dbReference type="AlphaFoldDB" id="A0A1A8ZAI5"/>
<gene>
    <name evidence="1" type="ORF">GA0070621_1082</name>
</gene>
<accession>A0A1A8ZAI5</accession>
<sequence length="340" mass="38492">MSSFPAQAGRVRDVDLPVRRRLLALRECALHFSPYGFRATWHHLVVNAGLPVCLEEDPDSLLRAVDELDEARQIWLADTHAFTARRRQEKAAGRRNPRREDAWHTWPGWLAFCPDPEIHPRERLAIVVHRLIVAYRSEAVPSEVCPACNALRPSLPCPSCGVCSWNPQAYPWNPAGVRPPGPPDTGLPWQLIWHRAVRQGTTIGGGRIGEFRAEFTPTSQDRLFGIFQVYVRGVALGDGTTTALYPHFLNLRDLLDTAELPGSREPQPLSLGDTFDHLQMSLETTDEDTIFVLATRQGWGDPPPWAPQAGRRMRLMVRRSEVVNAWHETESGFRQLLTWR</sequence>